<feature type="domain" description="Imelysin-like" evidence="4">
    <location>
        <begin position="47"/>
        <end position="347"/>
    </location>
</feature>
<name>A0A7K1GEP7_9FLAO</name>
<dbReference type="RefSeq" id="WP_155089794.1">
    <property type="nucleotide sequence ID" value="NZ_WJYA01000007.1"/>
</dbReference>
<gene>
    <name evidence="5" type="ORF">F1003_12635</name>
</gene>
<dbReference type="AlphaFoldDB" id="A0A7K1GEP7"/>
<keyword evidence="6" id="KW-1185">Reference proteome</keyword>
<reference evidence="5 6" key="1">
    <citation type="submission" date="2019-11" db="EMBL/GenBank/DDBJ databases">
        <title>Winogradskyella ouciana sp. nov., isolated from the hadal seawater of the Mariana Trench.</title>
        <authorList>
            <person name="Liu R."/>
        </authorList>
    </citation>
    <scope>NUCLEOTIDE SEQUENCE [LARGE SCALE GENOMIC DNA]</scope>
    <source>
        <strain evidence="5 6">ZXX205</strain>
    </source>
</reference>
<dbReference type="InterPro" id="IPR038352">
    <property type="entry name" value="Imelysin_sf"/>
</dbReference>
<evidence type="ECO:0000259" key="4">
    <source>
        <dbReference type="Pfam" id="PF09375"/>
    </source>
</evidence>
<dbReference type="GO" id="GO:0030313">
    <property type="term" value="C:cell envelope"/>
    <property type="evidence" value="ECO:0007669"/>
    <property type="project" value="UniProtKB-SubCell"/>
</dbReference>
<accession>A0A7K1GEP7</accession>
<dbReference type="CDD" id="cd14659">
    <property type="entry name" value="Imelysin-like_IPPA"/>
    <property type="match status" value="1"/>
</dbReference>
<dbReference type="InterPro" id="IPR034984">
    <property type="entry name" value="Imelysin-like_IPPA"/>
</dbReference>
<evidence type="ECO:0000313" key="6">
    <source>
        <dbReference type="Proteomes" id="UP000447545"/>
    </source>
</evidence>
<dbReference type="Proteomes" id="UP000447545">
    <property type="component" value="Unassembled WGS sequence"/>
</dbReference>
<evidence type="ECO:0000256" key="3">
    <source>
        <dbReference type="SAM" id="SignalP"/>
    </source>
</evidence>
<feature type="chain" id="PRO_5029896725" evidence="3">
    <location>
        <begin position="20"/>
        <end position="374"/>
    </location>
</feature>
<evidence type="ECO:0000313" key="5">
    <source>
        <dbReference type="EMBL" id="MTE27782.1"/>
    </source>
</evidence>
<proteinExistence type="predicted"/>
<keyword evidence="2 3" id="KW-0732">Signal</keyword>
<comment type="caution">
    <text evidence="5">The sequence shown here is derived from an EMBL/GenBank/DDBJ whole genome shotgun (WGS) entry which is preliminary data.</text>
</comment>
<feature type="signal peptide" evidence="3">
    <location>
        <begin position="1"/>
        <end position="19"/>
    </location>
</feature>
<comment type="subcellular location">
    <subcellularLocation>
        <location evidence="1">Cell envelope</location>
    </subcellularLocation>
</comment>
<dbReference type="InterPro" id="IPR018976">
    <property type="entry name" value="Imelysin-like"/>
</dbReference>
<sequence>MLKKIVFILSIVSVIVACSSSDDSNGGSNDNFDRTALLTNYADNIIVPALVNFQSKMSDMETAKSDFINDINQTNLNILSDAWLEAYKAWQHVEIFNIGIAETLSADENSGFVVFFNRYPVTVSDIEAGAASGNYDLNAISYYDAQGFPALDFLIHGVADSDTTPLDKFTTNPNFEGYANYITDVIAQMRTIINTVVSDWQGSYRDSFINNTSSSATGSFNKMVNDFIYYYEKGLRANKIGIPAGNFSVDPLPEKVEAYYKNDVSKELALLGLETIEKVFNGQAIVGSGASSQSFASYLDYLENSQLRDDINAQFLATKQQIQSLNNSFSQQVMEDNTQMTQAYDLLQGAVVLLKVDMASAFNVSIDFTDSDGD</sequence>
<evidence type="ECO:0000256" key="2">
    <source>
        <dbReference type="ARBA" id="ARBA00022729"/>
    </source>
</evidence>
<dbReference type="Pfam" id="PF09375">
    <property type="entry name" value="Peptidase_M75"/>
    <property type="match status" value="1"/>
</dbReference>
<protein>
    <submittedName>
        <fullName evidence="5">Peptidase M75 superfamily protein</fullName>
    </submittedName>
</protein>
<evidence type="ECO:0000256" key="1">
    <source>
        <dbReference type="ARBA" id="ARBA00004196"/>
    </source>
</evidence>
<dbReference type="PROSITE" id="PS51257">
    <property type="entry name" value="PROKAR_LIPOPROTEIN"/>
    <property type="match status" value="1"/>
</dbReference>
<dbReference type="Gene3D" id="1.20.1420.20">
    <property type="entry name" value="M75 peptidase, HXXE motif"/>
    <property type="match status" value="1"/>
</dbReference>
<dbReference type="EMBL" id="WJYA01000007">
    <property type="protein sequence ID" value="MTE27782.1"/>
    <property type="molecule type" value="Genomic_DNA"/>
</dbReference>
<organism evidence="5 6">
    <name type="scientific">Winogradskyella ouciana</name>
    <dbReference type="NCBI Taxonomy" id="2608631"/>
    <lineage>
        <taxon>Bacteria</taxon>
        <taxon>Pseudomonadati</taxon>
        <taxon>Bacteroidota</taxon>
        <taxon>Flavobacteriia</taxon>
        <taxon>Flavobacteriales</taxon>
        <taxon>Flavobacteriaceae</taxon>
        <taxon>Winogradskyella</taxon>
    </lineage>
</organism>